<evidence type="ECO:0000256" key="1">
    <source>
        <dbReference type="ARBA" id="ARBA00009558"/>
    </source>
</evidence>
<dbReference type="EMBL" id="CAJOAY010000919">
    <property type="protein sequence ID" value="CAF3760237.1"/>
    <property type="molecule type" value="Genomic_DNA"/>
</dbReference>
<keyword evidence="6" id="KW-0520">NAD</keyword>
<dbReference type="Gene3D" id="3.90.176.10">
    <property type="entry name" value="Toxin ADP-ribosyltransferase, Chain A, domain 1"/>
    <property type="match status" value="1"/>
</dbReference>
<dbReference type="Proteomes" id="UP000663891">
    <property type="component" value="Unassembled WGS sequence"/>
</dbReference>
<evidence type="ECO:0000256" key="5">
    <source>
        <dbReference type="ARBA" id="ARBA00047597"/>
    </source>
</evidence>
<sequence>MLKQRIEDVFYETNRVLLPIEGYQNEPLVPLEEAVVPLFTIFDKKILEKNVWVAKERCESPADGLTQDESASIMLYTFGWDIAEKSPYFILNQTLRMEDRQKLKPWFLYLKLFITALCRLPSINDAVCRGVKANLIDRYTPNSYLYWWGISSCTSNIDVLQSQQFCGKTGPRTLFMIKCHNARSIKNHSYYTTENEIILLPGSYFQVVGQLPSSDGLVIIQLEEKKPPHDLFPLPVINQWRWMEPGMCLDGMCVKKNCTEYHQQVVCSISFQKFNFLTDARPPLVKCPICSGYVKILKIGFNHCLWRWHGTKQISPNEKPIFYKGDWCQVDNYSIFEHDIQGTTSWSELIIETKPKS</sequence>
<dbReference type="Proteomes" id="UP000663881">
    <property type="component" value="Unassembled WGS sequence"/>
</dbReference>
<dbReference type="EMBL" id="CAJNON010000071">
    <property type="protein sequence ID" value="CAF0914763.1"/>
    <property type="molecule type" value="Genomic_DNA"/>
</dbReference>
<evidence type="ECO:0000256" key="4">
    <source>
        <dbReference type="ARBA" id="ARBA00022695"/>
    </source>
</evidence>
<evidence type="ECO:0000313" key="9">
    <source>
        <dbReference type="Proteomes" id="UP000663891"/>
    </source>
</evidence>
<dbReference type="GO" id="GO:0016779">
    <property type="term" value="F:nucleotidyltransferase activity"/>
    <property type="evidence" value="ECO:0007669"/>
    <property type="project" value="UniProtKB-KW"/>
</dbReference>
<comment type="catalytic activity">
    <reaction evidence="5 6">
        <text>L-arginyl-[protein] + NAD(+) = N(omega)-(ADP-D-ribosyl)-L-arginyl-[protein] + nicotinamide + H(+)</text>
        <dbReference type="Rhea" id="RHEA:19149"/>
        <dbReference type="Rhea" id="RHEA-COMP:10532"/>
        <dbReference type="Rhea" id="RHEA-COMP:15087"/>
        <dbReference type="ChEBI" id="CHEBI:15378"/>
        <dbReference type="ChEBI" id="CHEBI:17154"/>
        <dbReference type="ChEBI" id="CHEBI:29965"/>
        <dbReference type="ChEBI" id="CHEBI:57540"/>
        <dbReference type="ChEBI" id="CHEBI:142554"/>
        <dbReference type="EC" id="2.4.2.31"/>
    </reaction>
</comment>
<evidence type="ECO:0000256" key="6">
    <source>
        <dbReference type="RuleBase" id="RU361228"/>
    </source>
</evidence>
<comment type="caution">
    <text evidence="7">The sequence shown here is derived from an EMBL/GenBank/DDBJ whole genome shotgun (WGS) entry which is preliminary data.</text>
</comment>
<dbReference type="SUPFAM" id="SSF56399">
    <property type="entry name" value="ADP-ribosylation"/>
    <property type="match status" value="1"/>
</dbReference>
<dbReference type="Pfam" id="PF01129">
    <property type="entry name" value="ART"/>
    <property type="match status" value="1"/>
</dbReference>
<accession>A0A814AG78</accession>
<evidence type="ECO:0000256" key="2">
    <source>
        <dbReference type="ARBA" id="ARBA00022676"/>
    </source>
</evidence>
<protein>
    <recommendedName>
        <fullName evidence="6">NAD(P)(+)--arginine ADP-ribosyltransferase</fullName>
        <ecNumber evidence="6">2.4.2.31</ecNumber>
    </recommendedName>
    <alternativeName>
        <fullName evidence="6">Mono(ADP-ribosyl)transferase</fullName>
    </alternativeName>
</protein>
<keyword evidence="3 6" id="KW-0808">Transferase</keyword>
<evidence type="ECO:0000313" key="8">
    <source>
        <dbReference type="EMBL" id="CAF3760237.1"/>
    </source>
</evidence>
<dbReference type="EC" id="2.4.2.31" evidence="6"/>
<evidence type="ECO:0000313" key="7">
    <source>
        <dbReference type="EMBL" id="CAF0914763.1"/>
    </source>
</evidence>
<dbReference type="GO" id="GO:0106274">
    <property type="term" value="F:NAD+-protein-arginine ADP-ribosyltransferase activity"/>
    <property type="evidence" value="ECO:0007669"/>
    <property type="project" value="UniProtKB-EC"/>
</dbReference>
<dbReference type="OrthoDB" id="9983608at2759"/>
<dbReference type="AlphaFoldDB" id="A0A814AG78"/>
<reference evidence="7" key="1">
    <citation type="submission" date="2021-02" db="EMBL/GenBank/DDBJ databases">
        <authorList>
            <person name="Nowell W R."/>
        </authorList>
    </citation>
    <scope>NUCLEOTIDE SEQUENCE</scope>
</reference>
<evidence type="ECO:0000256" key="3">
    <source>
        <dbReference type="ARBA" id="ARBA00022679"/>
    </source>
</evidence>
<keyword evidence="4" id="KW-0548">Nucleotidyltransferase</keyword>
<keyword evidence="2 6" id="KW-0328">Glycosyltransferase</keyword>
<gene>
    <name evidence="8" type="ORF">OKA104_LOCUS16204</name>
    <name evidence="7" type="ORF">VCS650_LOCUS10043</name>
</gene>
<dbReference type="InterPro" id="IPR000768">
    <property type="entry name" value="ART"/>
</dbReference>
<comment type="similarity">
    <text evidence="1 6">Belongs to the Arg-specific ADP-ribosyltransferase family.</text>
</comment>
<name>A0A814AG78_9BILA</name>
<keyword evidence="6" id="KW-0521">NADP</keyword>
<proteinExistence type="inferred from homology"/>
<organism evidence="7 9">
    <name type="scientific">Adineta steineri</name>
    <dbReference type="NCBI Taxonomy" id="433720"/>
    <lineage>
        <taxon>Eukaryota</taxon>
        <taxon>Metazoa</taxon>
        <taxon>Spiralia</taxon>
        <taxon>Gnathifera</taxon>
        <taxon>Rotifera</taxon>
        <taxon>Eurotatoria</taxon>
        <taxon>Bdelloidea</taxon>
        <taxon>Adinetida</taxon>
        <taxon>Adinetidae</taxon>
        <taxon>Adineta</taxon>
    </lineage>
</organism>